<dbReference type="InterPro" id="IPR011761">
    <property type="entry name" value="ATP-grasp"/>
</dbReference>
<keyword evidence="8" id="KW-1185">Reference proteome</keyword>
<dbReference type="PROSITE" id="PS50975">
    <property type="entry name" value="ATP_GRASP"/>
    <property type="match status" value="1"/>
</dbReference>
<dbReference type="PANTHER" id="PTHR43055:SF1">
    <property type="entry name" value="FORMATE-DEPENDENT PHOSPHORIBOSYLGLYCINAMIDE FORMYLTRANSFERASE"/>
    <property type="match status" value="1"/>
</dbReference>
<dbReference type="InterPro" id="IPR016677">
    <property type="entry name" value="UCP016817_carboligase"/>
</dbReference>
<dbReference type="InterPro" id="IPR003806">
    <property type="entry name" value="ATP-grasp_PylC-type"/>
</dbReference>
<dbReference type="GO" id="GO:0005829">
    <property type="term" value="C:cytosol"/>
    <property type="evidence" value="ECO:0007669"/>
    <property type="project" value="TreeGrafter"/>
</dbReference>
<keyword evidence="2" id="KW-0436">Ligase</keyword>
<feature type="domain" description="ATP-grasp" evidence="6">
    <location>
        <begin position="117"/>
        <end position="313"/>
    </location>
</feature>
<dbReference type="AlphaFoldDB" id="A0A2U1S921"/>
<proteinExistence type="predicted"/>
<dbReference type="GO" id="GO:0046872">
    <property type="term" value="F:metal ion binding"/>
    <property type="evidence" value="ECO:0007669"/>
    <property type="project" value="InterPro"/>
</dbReference>
<evidence type="ECO:0000256" key="1">
    <source>
        <dbReference type="ARBA" id="ARBA00001936"/>
    </source>
</evidence>
<dbReference type="OrthoDB" id="11959at2157"/>
<comment type="cofactor">
    <cofactor evidence="1">
        <name>Mn(2+)</name>
        <dbReference type="ChEBI" id="CHEBI:29035"/>
    </cofactor>
</comment>
<reference evidence="7 8" key="1">
    <citation type="submission" date="2017-03" db="EMBL/GenBank/DDBJ databases">
        <title>Genome sequence of Methanobrevibacter wosei.</title>
        <authorList>
            <person name="Poehlein A."/>
            <person name="Seedorf H."/>
            <person name="Daniel R."/>
        </authorList>
    </citation>
    <scope>NUCLEOTIDE SEQUENCE [LARGE SCALE GENOMIC DNA]</scope>
    <source>
        <strain evidence="7 8">DSM 11979</strain>
    </source>
</reference>
<sequence>MDKLLLIGINTRSMVNSALKLNYEVFSTSYFSTSDFPTIKNSKSILHETENESTGEFDKEYNPLKLLEESEEYLDIVDYIIPISGVLASDFTGKYQKYQKKILGNLDIEKVENKYKFYKEIKEEFLTPETFYVKDIDEAIKIQKSSQDKQYIIKPNIGSGGYDTNLLDNELNFEENSSDCDWIVQEYVDGVTLSSSVLGIKNKAKNIINSRLLTSRDFGENNFKYVGNILPLDEKSILTKINKPINELLNEMKEISEELIRKFRLIGSNGIDFILNDKGLYVIEVNPRLQGTYECCQQALGINMLEAHIKACQNELIEIGKAEYYSYKKIIYAPTAIKYKKLELNNIYDTPYVGTITEKEEPLLTIIEKDKDFDKLNEKIKKTNEIIDKLN</sequence>
<evidence type="ECO:0000259" key="6">
    <source>
        <dbReference type="PROSITE" id="PS50975"/>
    </source>
</evidence>
<comment type="caution">
    <text evidence="7">The sequence shown here is derived from an EMBL/GenBank/DDBJ whole genome shotgun (WGS) entry which is preliminary data.</text>
</comment>
<evidence type="ECO:0000256" key="4">
    <source>
        <dbReference type="ARBA" id="ARBA00022840"/>
    </source>
</evidence>
<dbReference type="GO" id="GO:0016874">
    <property type="term" value="F:ligase activity"/>
    <property type="evidence" value="ECO:0007669"/>
    <property type="project" value="UniProtKB-KW"/>
</dbReference>
<evidence type="ECO:0000256" key="5">
    <source>
        <dbReference type="PROSITE-ProRule" id="PRU00409"/>
    </source>
</evidence>
<dbReference type="InterPro" id="IPR005479">
    <property type="entry name" value="CPAse_ATP-bd"/>
</dbReference>
<dbReference type="PIRSF" id="PIRSF016817">
    <property type="entry name" value="UCP016817_carboligase"/>
    <property type="match status" value="1"/>
</dbReference>
<gene>
    <name evidence="7" type="primary">carB_1</name>
    <name evidence="7" type="ORF">MBBWO_03870</name>
</gene>
<dbReference type="SUPFAM" id="SSF56059">
    <property type="entry name" value="Glutathione synthetase ATP-binding domain-like"/>
    <property type="match status" value="1"/>
</dbReference>
<dbReference type="RefSeq" id="WP_116669204.1">
    <property type="nucleotide sequence ID" value="NZ_MZGU01000003.1"/>
</dbReference>
<accession>A0A2U1S921</accession>
<name>A0A2U1S921_9EURY</name>
<dbReference type="PANTHER" id="PTHR43055">
    <property type="entry name" value="FORMATE-DEPENDENT PHOSPHORIBOSYLGLYCINAMIDE FORMYLTRANSFERASE"/>
    <property type="match status" value="1"/>
</dbReference>
<dbReference type="PROSITE" id="PS00867">
    <property type="entry name" value="CPSASE_2"/>
    <property type="match status" value="1"/>
</dbReference>
<dbReference type="Pfam" id="PF02655">
    <property type="entry name" value="ATP-grasp_3"/>
    <property type="match status" value="1"/>
</dbReference>
<dbReference type="Gene3D" id="3.30.470.20">
    <property type="entry name" value="ATP-grasp fold, B domain"/>
    <property type="match status" value="1"/>
</dbReference>
<protein>
    <submittedName>
        <fullName evidence="7">Carbamoyl-phosphate synthase large chain</fullName>
    </submittedName>
</protein>
<organism evidence="7 8">
    <name type="scientific">Methanobrevibacter woesei</name>
    <dbReference type="NCBI Taxonomy" id="190976"/>
    <lineage>
        <taxon>Archaea</taxon>
        <taxon>Methanobacteriati</taxon>
        <taxon>Methanobacteriota</taxon>
        <taxon>Methanomada group</taxon>
        <taxon>Methanobacteria</taxon>
        <taxon>Methanobacteriales</taxon>
        <taxon>Methanobacteriaceae</taxon>
        <taxon>Methanobrevibacter</taxon>
    </lineage>
</organism>
<dbReference type="Proteomes" id="UP000245577">
    <property type="component" value="Unassembled WGS sequence"/>
</dbReference>
<evidence type="ECO:0000256" key="2">
    <source>
        <dbReference type="ARBA" id="ARBA00022598"/>
    </source>
</evidence>
<keyword evidence="3 5" id="KW-0547">Nucleotide-binding</keyword>
<evidence type="ECO:0000313" key="8">
    <source>
        <dbReference type="Proteomes" id="UP000245577"/>
    </source>
</evidence>
<dbReference type="GO" id="GO:0005524">
    <property type="term" value="F:ATP binding"/>
    <property type="evidence" value="ECO:0007669"/>
    <property type="project" value="UniProtKB-UniRule"/>
</dbReference>
<evidence type="ECO:0000256" key="3">
    <source>
        <dbReference type="ARBA" id="ARBA00022741"/>
    </source>
</evidence>
<keyword evidence="4 5" id="KW-0067">ATP-binding</keyword>
<dbReference type="EMBL" id="MZGU01000003">
    <property type="protein sequence ID" value="PWB86673.1"/>
    <property type="molecule type" value="Genomic_DNA"/>
</dbReference>
<evidence type="ECO:0000313" key="7">
    <source>
        <dbReference type="EMBL" id="PWB86673.1"/>
    </source>
</evidence>